<name>A0A7W5BEM4_9BURK</name>
<dbReference type="EMBL" id="JACHXD010000017">
    <property type="protein sequence ID" value="MBB3121510.1"/>
    <property type="molecule type" value="Genomic_DNA"/>
</dbReference>
<comment type="caution">
    <text evidence="1">The sequence shown here is derived from an EMBL/GenBank/DDBJ whole genome shotgun (WGS) entry which is preliminary data.</text>
</comment>
<accession>A0A7W5BEM4</accession>
<dbReference type="InterPro" id="IPR025528">
    <property type="entry name" value="BrnA_antitoxin"/>
</dbReference>
<sequence length="186" mass="20866">MLKRIDKEKAVSQEPDDARQARRLKALAAIRPSEEEDKAITAAALADPDNPPLTDAQLAQFKPARRGRGRPAQSITKVPVSLRLDFVLLESFKAMGDGWQTRMNEVLREWAVKHKVMLRHYHATVQKPENEQLTVYECMVLAQDDGAAKEKVKRHLRAEGRDNDARGHVYTVDMGSGMVDGLPLVC</sequence>
<dbReference type="Pfam" id="PF14384">
    <property type="entry name" value="BrnA_antitoxin"/>
    <property type="match status" value="1"/>
</dbReference>
<keyword evidence="2" id="KW-1185">Reference proteome</keyword>
<organism evidence="1 2">
    <name type="scientific">Pseudoduganella violacea</name>
    <dbReference type="NCBI Taxonomy" id="1715466"/>
    <lineage>
        <taxon>Bacteria</taxon>
        <taxon>Pseudomonadati</taxon>
        <taxon>Pseudomonadota</taxon>
        <taxon>Betaproteobacteria</taxon>
        <taxon>Burkholderiales</taxon>
        <taxon>Oxalobacteraceae</taxon>
        <taxon>Telluria group</taxon>
        <taxon>Pseudoduganella</taxon>
    </lineage>
</organism>
<dbReference type="RefSeq" id="WP_183443217.1">
    <property type="nucleotide sequence ID" value="NZ_JACHXD010000017.1"/>
</dbReference>
<proteinExistence type="predicted"/>
<dbReference type="AlphaFoldDB" id="A0A7W5BEM4"/>
<protein>
    <submittedName>
        <fullName evidence="1">Uncharacterized protein (DUF4415 family)</fullName>
    </submittedName>
</protein>
<gene>
    <name evidence="1" type="ORF">FHS03_004588</name>
</gene>
<dbReference type="Proteomes" id="UP000541535">
    <property type="component" value="Unassembled WGS sequence"/>
</dbReference>
<evidence type="ECO:0000313" key="2">
    <source>
        <dbReference type="Proteomes" id="UP000541535"/>
    </source>
</evidence>
<reference evidence="1 2" key="1">
    <citation type="submission" date="2020-08" db="EMBL/GenBank/DDBJ databases">
        <title>Genomic Encyclopedia of Type Strains, Phase III (KMG-III): the genomes of soil and plant-associated and newly described type strains.</title>
        <authorList>
            <person name="Whitman W."/>
        </authorList>
    </citation>
    <scope>NUCLEOTIDE SEQUENCE [LARGE SCALE GENOMIC DNA]</scope>
    <source>
        <strain evidence="1 2">CECT 8897</strain>
    </source>
</reference>
<evidence type="ECO:0000313" key="1">
    <source>
        <dbReference type="EMBL" id="MBB3121510.1"/>
    </source>
</evidence>